<protein>
    <recommendedName>
        <fullName evidence="4">FAD-binding domain-containing protein</fullName>
    </recommendedName>
</protein>
<dbReference type="AlphaFoldDB" id="A0AAD7N4D8"/>
<evidence type="ECO:0000313" key="5">
    <source>
        <dbReference type="EMBL" id="KAJ7745207.1"/>
    </source>
</evidence>
<reference evidence="5" key="1">
    <citation type="submission" date="2023-03" db="EMBL/GenBank/DDBJ databases">
        <title>Massive genome expansion in bonnet fungi (Mycena s.s.) driven by repeated elements and novel gene families across ecological guilds.</title>
        <authorList>
            <consortium name="Lawrence Berkeley National Laboratory"/>
            <person name="Harder C.B."/>
            <person name="Miyauchi S."/>
            <person name="Viragh M."/>
            <person name="Kuo A."/>
            <person name="Thoen E."/>
            <person name="Andreopoulos B."/>
            <person name="Lu D."/>
            <person name="Skrede I."/>
            <person name="Drula E."/>
            <person name="Henrissat B."/>
            <person name="Morin E."/>
            <person name="Kohler A."/>
            <person name="Barry K."/>
            <person name="LaButti K."/>
            <person name="Morin E."/>
            <person name="Salamov A."/>
            <person name="Lipzen A."/>
            <person name="Mereny Z."/>
            <person name="Hegedus B."/>
            <person name="Baldrian P."/>
            <person name="Stursova M."/>
            <person name="Weitz H."/>
            <person name="Taylor A."/>
            <person name="Grigoriev I.V."/>
            <person name="Nagy L.G."/>
            <person name="Martin F."/>
            <person name="Kauserud H."/>
        </authorList>
    </citation>
    <scope>NUCLEOTIDE SEQUENCE</scope>
    <source>
        <strain evidence="5">CBHHK188m</strain>
    </source>
</reference>
<comment type="caution">
    <text evidence="5">The sequence shown here is derived from an EMBL/GenBank/DDBJ whole genome shotgun (WGS) entry which is preliminary data.</text>
</comment>
<dbReference type="GO" id="GO:0071949">
    <property type="term" value="F:FAD binding"/>
    <property type="evidence" value="ECO:0007669"/>
    <property type="project" value="InterPro"/>
</dbReference>
<dbReference type="InterPro" id="IPR002938">
    <property type="entry name" value="FAD-bd"/>
</dbReference>
<evidence type="ECO:0000313" key="6">
    <source>
        <dbReference type="Proteomes" id="UP001215280"/>
    </source>
</evidence>
<sequence length="76" mass="7793">MIPFPSSTEVCIVGAGPSGLACALGLAARQIPFVIVDALEQGHNSLRAVLMQVNALEALGTLHPELSAEIVADGIQ</sequence>
<name>A0AAD7N4D8_9AGAR</name>
<feature type="domain" description="FAD-binding" evidence="4">
    <location>
        <begin position="8"/>
        <end position="60"/>
    </location>
</feature>
<keyword evidence="1" id="KW-0285">Flavoprotein</keyword>
<dbReference type="InterPro" id="IPR036188">
    <property type="entry name" value="FAD/NAD-bd_sf"/>
</dbReference>
<dbReference type="EMBL" id="JARJLG010000104">
    <property type="protein sequence ID" value="KAJ7745207.1"/>
    <property type="molecule type" value="Genomic_DNA"/>
</dbReference>
<dbReference type="Pfam" id="PF01494">
    <property type="entry name" value="FAD_binding_3"/>
    <property type="match status" value="1"/>
</dbReference>
<dbReference type="Proteomes" id="UP001215280">
    <property type="component" value="Unassembled WGS sequence"/>
</dbReference>
<organism evidence="5 6">
    <name type="scientific">Mycena maculata</name>
    <dbReference type="NCBI Taxonomy" id="230809"/>
    <lineage>
        <taxon>Eukaryota</taxon>
        <taxon>Fungi</taxon>
        <taxon>Dikarya</taxon>
        <taxon>Basidiomycota</taxon>
        <taxon>Agaricomycotina</taxon>
        <taxon>Agaricomycetes</taxon>
        <taxon>Agaricomycetidae</taxon>
        <taxon>Agaricales</taxon>
        <taxon>Marasmiineae</taxon>
        <taxon>Mycenaceae</taxon>
        <taxon>Mycena</taxon>
    </lineage>
</organism>
<accession>A0AAD7N4D8</accession>
<dbReference type="Gene3D" id="3.50.50.60">
    <property type="entry name" value="FAD/NAD(P)-binding domain"/>
    <property type="match status" value="1"/>
</dbReference>
<evidence type="ECO:0000256" key="3">
    <source>
        <dbReference type="ARBA" id="ARBA00023002"/>
    </source>
</evidence>
<keyword evidence="3" id="KW-0560">Oxidoreductase</keyword>
<evidence type="ECO:0000256" key="1">
    <source>
        <dbReference type="ARBA" id="ARBA00022630"/>
    </source>
</evidence>
<dbReference type="GO" id="GO:0016491">
    <property type="term" value="F:oxidoreductase activity"/>
    <property type="evidence" value="ECO:0007669"/>
    <property type="project" value="UniProtKB-KW"/>
</dbReference>
<dbReference type="SUPFAM" id="SSF51905">
    <property type="entry name" value="FAD/NAD(P)-binding domain"/>
    <property type="match status" value="1"/>
</dbReference>
<proteinExistence type="predicted"/>
<keyword evidence="2" id="KW-0274">FAD</keyword>
<evidence type="ECO:0000256" key="2">
    <source>
        <dbReference type="ARBA" id="ARBA00022827"/>
    </source>
</evidence>
<keyword evidence="6" id="KW-1185">Reference proteome</keyword>
<evidence type="ECO:0000259" key="4">
    <source>
        <dbReference type="Pfam" id="PF01494"/>
    </source>
</evidence>
<gene>
    <name evidence="5" type="ORF">DFH07DRAFT_977740</name>
</gene>